<organism evidence="2">
    <name type="scientific">Arthrobacter sp. K5</name>
    <dbReference type="NCBI Taxonomy" id="2839623"/>
    <lineage>
        <taxon>Bacteria</taxon>
        <taxon>Bacillati</taxon>
        <taxon>Actinomycetota</taxon>
        <taxon>Actinomycetes</taxon>
        <taxon>Micrococcales</taxon>
        <taxon>Micrococcaceae</taxon>
        <taxon>Arthrobacter</taxon>
    </lineage>
</organism>
<dbReference type="PROSITE" id="PS51725">
    <property type="entry name" value="ABM"/>
    <property type="match status" value="1"/>
</dbReference>
<reference evidence="2" key="1">
    <citation type="submission" date="2024-06" db="EMBL/GenBank/DDBJ databases">
        <title>Biodegradation of dimethachlon by Arthrobacter sp. K5: mechanistic insights and ecological implications.</title>
        <authorList>
            <person name="Hu S."/>
            <person name="Lu P."/>
        </authorList>
    </citation>
    <scope>NUCLEOTIDE SEQUENCE</scope>
    <source>
        <strain evidence="2">K5</strain>
        <plasmid evidence="2">unnamed</plasmid>
    </source>
</reference>
<dbReference type="InterPro" id="IPR011008">
    <property type="entry name" value="Dimeric_a/b-barrel"/>
</dbReference>
<gene>
    <name evidence="3" type="ORF">ABRP34_22655</name>
    <name evidence="2" type="ORF">ABRP34_23770</name>
</gene>
<evidence type="ECO:0000313" key="3">
    <source>
        <dbReference type="EMBL" id="XCH13908.1"/>
    </source>
</evidence>
<dbReference type="Gene3D" id="3.30.70.100">
    <property type="match status" value="1"/>
</dbReference>
<proteinExistence type="predicted"/>
<dbReference type="GO" id="GO:0004497">
    <property type="term" value="F:monooxygenase activity"/>
    <property type="evidence" value="ECO:0007669"/>
    <property type="project" value="UniProtKB-KW"/>
</dbReference>
<dbReference type="EMBL" id="CP159280">
    <property type="protein sequence ID" value="XCH13908.1"/>
    <property type="molecule type" value="Genomic_DNA"/>
</dbReference>
<evidence type="ECO:0000313" key="2">
    <source>
        <dbReference type="EMBL" id="XCH13856.1"/>
    </source>
</evidence>
<dbReference type="Pfam" id="PF03992">
    <property type="entry name" value="ABM"/>
    <property type="match status" value="1"/>
</dbReference>
<accession>A0AAU8EY46</accession>
<dbReference type="InterPro" id="IPR007138">
    <property type="entry name" value="ABM_dom"/>
</dbReference>
<geneLocation type="plasmid" evidence="2">
    <name>unnamed</name>
</geneLocation>
<keyword evidence="2" id="KW-0560">Oxidoreductase</keyword>
<sequence length="104" mass="11884">MTSTFNVVARYRTKPGNTEEVLKHLRNMAAETRNEPGNISYEFFRGVEDDRKIVILESYNTADDFELHRQTQHFLKIGATHIIPELESRTVSTYVTANSPAEAP</sequence>
<dbReference type="InterPro" id="IPR050744">
    <property type="entry name" value="AI-2_Isomerase_LsrG"/>
</dbReference>
<dbReference type="RefSeq" id="WP_353713560.1">
    <property type="nucleotide sequence ID" value="NZ_CP159280.1"/>
</dbReference>
<feature type="domain" description="ABM" evidence="1">
    <location>
        <begin position="5"/>
        <end position="95"/>
    </location>
</feature>
<keyword evidence="2" id="KW-0503">Monooxygenase</keyword>
<protein>
    <submittedName>
        <fullName evidence="2">Antibiotic biosynthesis monooxygenase family protein</fullName>
    </submittedName>
</protein>
<dbReference type="EMBL" id="CP159280">
    <property type="protein sequence ID" value="XCH13856.1"/>
    <property type="molecule type" value="Genomic_DNA"/>
</dbReference>
<evidence type="ECO:0000259" key="1">
    <source>
        <dbReference type="PROSITE" id="PS51725"/>
    </source>
</evidence>
<dbReference type="PANTHER" id="PTHR33336">
    <property type="entry name" value="QUINOL MONOOXYGENASE YGIN-RELATED"/>
    <property type="match status" value="1"/>
</dbReference>
<keyword evidence="2" id="KW-0614">Plasmid</keyword>
<dbReference type="PANTHER" id="PTHR33336:SF3">
    <property type="entry name" value="ABM DOMAIN-CONTAINING PROTEIN"/>
    <property type="match status" value="1"/>
</dbReference>
<dbReference type="AlphaFoldDB" id="A0AAU8EY46"/>
<name>A0AAU8EY46_9MICC</name>
<dbReference type="SUPFAM" id="SSF54909">
    <property type="entry name" value="Dimeric alpha+beta barrel"/>
    <property type="match status" value="1"/>
</dbReference>